<dbReference type="AlphaFoldDB" id="A0A9J5ZHA8"/>
<comment type="caution">
    <text evidence="1">The sequence shown here is derived from an EMBL/GenBank/DDBJ whole genome shotgun (WGS) entry which is preliminary data.</text>
</comment>
<evidence type="ECO:0000313" key="2">
    <source>
        <dbReference type="Proteomes" id="UP000824120"/>
    </source>
</evidence>
<reference evidence="1 2" key="1">
    <citation type="submission" date="2020-09" db="EMBL/GenBank/DDBJ databases">
        <title>De no assembly of potato wild relative species, Solanum commersonii.</title>
        <authorList>
            <person name="Cho K."/>
        </authorList>
    </citation>
    <scope>NUCLEOTIDE SEQUENCE [LARGE SCALE GENOMIC DNA]</scope>
    <source>
        <strain evidence="1">LZ3.2</strain>
        <tissue evidence="1">Leaf</tissue>
    </source>
</reference>
<protein>
    <submittedName>
        <fullName evidence="1">Uncharacterized protein</fullName>
    </submittedName>
</protein>
<dbReference type="Proteomes" id="UP000824120">
    <property type="component" value="Chromosome 4"/>
</dbReference>
<proteinExistence type="predicted"/>
<dbReference type="EMBL" id="JACXVP010000004">
    <property type="protein sequence ID" value="KAG5610190.1"/>
    <property type="molecule type" value="Genomic_DNA"/>
</dbReference>
<keyword evidence="2" id="KW-1185">Reference proteome</keyword>
<sequence length="94" mass="10930">MEDKEEEELAEDEIALITISIMESFRKSRNNRRGRNPGRENECLQITPEEIKRTKLLAAGVMKTALKMNMKKSETYASWWLENQAMSYVTTAMI</sequence>
<name>A0A9J5ZHA8_SOLCO</name>
<gene>
    <name evidence="1" type="ORF">H5410_021471</name>
</gene>
<accession>A0A9J5ZHA8</accession>
<organism evidence="1 2">
    <name type="scientific">Solanum commersonii</name>
    <name type="common">Commerson's wild potato</name>
    <name type="synonym">Commerson's nightshade</name>
    <dbReference type="NCBI Taxonomy" id="4109"/>
    <lineage>
        <taxon>Eukaryota</taxon>
        <taxon>Viridiplantae</taxon>
        <taxon>Streptophyta</taxon>
        <taxon>Embryophyta</taxon>
        <taxon>Tracheophyta</taxon>
        <taxon>Spermatophyta</taxon>
        <taxon>Magnoliopsida</taxon>
        <taxon>eudicotyledons</taxon>
        <taxon>Gunneridae</taxon>
        <taxon>Pentapetalae</taxon>
        <taxon>asterids</taxon>
        <taxon>lamiids</taxon>
        <taxon>Solanales</taxon>
        <taxon>Solanaceae</taxon>
        <taxon>Solanoideae</taxon>
        <taxon>Solaneae</taxon>
        <taxon>Solanum</taxon>
    </lineage>
</organism>
<evidence type="ECO:0000313" key="1">
    <source>
        <dbReference type="EMBL" id="KAG5610190.1"/>
    </source>
</evidence>